<protein>
    <submittedName>
        <fullName evidence="2">WYL domain-containing protein</fullName>
    </submittedName>
</protein>
<dbReference type="Proteomes" id="UP001056708">
    <property type="component" value="Chromosome"/>
</dbReference>
<dbReference type="InterPro" id="IPR057727">
    <property type="entry name" value="WCX_dom"/>
</dbReference>
<evidence type="ECO:0000259" key="1">
    <source>
        <dbReference type="Pfam" id="PF25583"/>
    </source>
</evidence>
<dbReference type="InterPro" id="IPR027417">
    <property type="entry name" value="P-loop_NTPase"/>
</dbReference>
<feature type="domain" description="WCX" evidence="1">
    <location>
        <begin position="627"/>
        <end position="660"/>
    </location>
</feature>
<proteinExistence type="predicted"/>
<dbReference type="SUPFAM" id="SSF52540">
    <property type="entry name" value="P-loop containing nucleoside triphosphate hydrolases"/>
    <property type="match status" value="1"/>
</dbReference>
<gene>
    <name evidence="2" type="ORF">NEA10_12155</name>
</gene>
<keyword evidence="3" id="KW-1185">Reference proteome</keyword>
<sequence>MSTSLPCHFLVGIPASGKSHFAEGFVKRDPNYVVVSTDAVREKLYGDAAIQGNWLEIEAEVLAQMQGAIAQERPIIYDATNVRRAWRLDFLQSLQALSEPPLTWIAWVMEVPVEVCKQRNRDRPRVVPNYVIDRMADSLAQTPVTTAEGFLDVRSLPRTAQGDIDFSEVFRQIDRLSLRLVRRRNRNAQVVWHPYGSLVAFERLMFLIAYLLKQGASSHYPSLKEIVRNLGRERGRVYADEGALAADLYWLRSQKFFAPHADRPLEIETAEPREPQDLIRCHRYSDRQCFLRLLETIRAILQHPFENQPDLTVQESLVTVINRHQTLTDGVTLRKDIELALYPYGILDRQQNYRSGYYLGTSIFSLEDLTWLHQQLQGQAELISRPEDREQYYRILQQIERLHPDALQSDYPIWRFGNPSIIQVDGLVNISLARRRGRIEQAIRDRELLSLQKLAGAGEFPGDPVALEAYPLQLIFHQIAWYVGWESKADGLLSFERLDRWYLRVERTQLYRDRSSHKKALKRLQQLHEASVGVFLGRNVEEQHQYLSRGPKQRAATVLVELWCNDASFRFIREGTQRFPLKQMRMSDPDGQGDRRRLTRLFSAKGTDNPEYPHRFQVHLPCWSIDDIELRRWILGFGGQVRVISPPRLQQMIQEMAKAIVVTYESDEP</sequence>
<dbReference type="Gene3D" id="3.40.50.300">
    <property type="entry name" value="P-loop containing nucleotide triphosphate hydrolases"/>
    <property type="match status" value="1"/>
</dbReference>
<evidence type="ECO:0000313" key="3">
    <source>
        <dbReference type="Proteomes" id="UP001056708"/>
    </source>
</evidence>
<dbReference type="EMBL" id="CP098611">
    <property type="protein sequence ID" value="USR89632.1"/>
    <property type="molecule type" value="Genomic_DNA"/>
</dbReference>
<name>A0ABY5ALC2_9CYAN</name>
<evidence type="ECO:0000313" key="2">
    <source>
        <dbReference type="EMBL" id="USR89632.1"/>
    </source>
</evidence>
<dbReference type="Pfam" id="PF25583">
    <property type="entry name" value="WCX"/>
    <property type="match status" value="1"/>
</dbReference>
<organism evidence="2 3">
    <name type="scientific">Phormidium yuhuli AB48</name>
    <dbReference type="NCBI Taxonomy" id="2940671"/>
    <lineage>
        <taxon>Bacteria</taxon>
        <taxon>Bacillati</taxon>
        <taxon>Cyanobacteriota</taxon>
        <taxon>Cyanophyceae</taxon>
        <taxon>Oscillatoriophycideae</taxon>
        <taxon>Oscillatoriales</taxon>
        <taxon>Oscillatoriaceae</taxon>
        <taxon>Phormidium</taxon>
        <taxon>Phormidium yuhuli</taxon>
    </lineage>
</organism>
<dbReference type="RefSeq" id="WP_252660521.1">
    <property type="nucleotide sequence ID" value="NZ_CP098611.1"/>
</dbReference>
<dbReference type="Pfam" id="PF13671">
    <property type="entry name" value="AAA_33"/>
    <property type="match status" value="1"/>
</dbReference>
<accession>A0ABY5ALC2</accession>
<reference evidence="2" key="1">
    <citation type="submission" date="2022-06" db="EMBL/GenBank/DDBJ databases">
        <title>Genome sequence of Phormidium yuhuli AB48 isolated from an industrial photobioreactor environment.</title>
        <authorList>
            <person name="Qiu Y."/>
            <person name="Noonan A.J.C."/>
            <person name="Dofher K."/>
            <person name="Koch M."/>
            <person name="Kieft B."/>
            <person name="Lin X."/>
            <person name="Ziels R.M."/>
            <person name="Hallam S.J."/>
        </authorList>
    </citation>
    <scope>NUCLEOTIDE SEQUENCE</scope>
    <source>
        <strain evidence="2">AB48</strain>
    </source>
</reference>